<keyword evidence="3 6" id="KW-0812">Transmembrane</keyword>
<comment type="caution">
    <text evidence="7">The sequence shown here is derived from an EMBL/GenBank/DDBJ whole genome shotgun (WGS) entry which is preliminary data.</text>
</comment>
<dbReference type="GO" id="GO:0005886">
    <property type="term" value="C:plasma membrane"/>
    <property type="evidence" value="ECO:0007669"/>
    <property type="project" value="UniProtKB-SubCell"/>
</dbReference>
<evidence type="ECO:0000256" key="4">
    <source>
        <dbReference type="ARBA" id="ARBA00022989"/>
    </source>
</evidence>
<gene>
    <name evidence="7" type="ORF">GGR23_002635</name>
</gene>
<proteinExistence type="predicted"/>
<dbReference type="PANTHER" id="PTHR42770">
    <property type="entry name" value="AMINO ACID TRANSPORTER-RELATED"/>
    <property type="match status" value="1"/>
</dbReference>
<evidence type="ECO:0000256" key="1">
    <source>
        <dbReference type="ARBA" id="ARBA00004651"/>
    </source>
</evidence>
<evidence type="ECO:0000313" key="8">
    <source>
        <dbReference type="Proteomes" id="UP000528286"/>
    </source>
</evidence>
<feature type="transmembrane region" description="Helical" evidence="6">
    <location>
        <begin position="210"/>
        <end position="228"/>
    </location>
</feature>
<keyword evidence="8" id="KW-1185">Reference proteome</keyword>
<dbReference type="GO" id="GO:0022857">
    <property type="term" value="F:transmembrane transporter activity"/>
    <property type="evidence" value="ECO:0007669"/>
    <property type="project" value="InterPro"/>
</dbReference>
<keyword evidence="5 6" id="KW-0472">Membrane</keyword>
<reference evidence="7 8" key="1">
    <citation type="submission" date="2020-08" db="EMBL/GenBank/DDBJ databases">
        <title>Genomic Encyclopedia of Type Strains, Phase IV (KMG-IV): sequencing the most valuable type-strain genomes for metagenomic binning, comparative biology and taxonomic classification.</title>
        <authorList>
            <person name="Goeker M."/>
        </authorList>
    </citation>
    <scope>NUCLEOTIDE SEQUENCE [LARGE SCALE GENOMIC DNA]</scope>
    <source>
        <strain evidence="7 8">DSM 29853</strain>
    </source>
</reference>
<keyword evidence="2" id="KW-1003">Cell membrane</keyword>
<feature type="transmembrane region" description="Helical" evidence="6">
    <location>
        <begin position="55"/>
        <end position="77"/>
    </location>
</feature>
<evidence type="ECO:0000256" key="2">
    <source>
        <dbReference type="ARBA" id="ARBA00022475"/>
    </source>
</evidence>
<dbReference type="Proteomes" id="UP000528286">
    <property type="component" value="Unassembled WGS sequence"/>
</dbReference>
<feature type="transmembrane region" description="Helical" evidence="6">
    <location>
        <begin position="355"/>
        <end position="371"/>
    </location>
</feature>
<accession>A0A7W6J627</accession>
<dbReference type="EMBL" id="JACIEZ010000004">
    <property type="protein sequence ID" value="MBB4065434.1"/>
    <property type="molecule type" value="Genomic_DNA"/>
</dbReference>
<name>A0A7W6J627_9HYPH</name>
<dbReference type="AlphaFoldDB" id="A0A7W6J627"/>
<feature type="transmembrane region" description="Helical" evidence="6">
    <location>
        <begin position="249"/>
        <end position="268"/>
    </location>
</feature>
<feature type="transmembrane region" description="Helical" evidence="6">
    <location>
        <begin position="97"/>
        <end position="118"/>
    </location>
</feature>
<feature type="transmembrane region" description="Helical" evidence="6">
    <location>
        <begin position="172"/>
        <end position="198"/>
    </location>
</feature>
<dbReference type="InterPro" id="IPR002293">
    <property type="entry name" value="AA/rel_permease1"/>
</dbReference>
<evidence type="ECO:0000256" key="5">
    <source>
        <dbReference type="ARBA" id="ARBA00023136"/>
    </source>
</evidence>
<evidence type="ECO:0000256" key="3">
    <source>
        <dbReference type="ARBA" id="ARBA00022692"/>
    </source>
</evidence>
<sequence length="478" mass="51919">MANFDITSNVRDGMGPHGTKVGLLRVLGPAHVWALGVGIVLVGEYMGWNFAVGKGGAYAALLACWFAGILYTCVAMIDSEVTSTVAAAGGQYTQAKHIVGPLMAFNVGLYLVFAYTMLEAANAITAGYLVSVVSNMTGYAGTLDQRPFIVLVIMFLAWLNYRGVLATLTFNLVITAVAFAAIIVLFLSTSGILGGGIMQHAALFEGHELPYGWIGVLAAMHFGLWYYLGIEGTTQAAEEVRSPARALPFGTLAGIMTLLIAATLTWYVCSGVLPWEFLGDGVSGSVAPLFDTARLSGSDALVWLLGIGTLFATLASANGCINDASRAWFAMGRDKYLPAWFGAVHPKYRTPYRSILFLVPIALIFALGAPLDQVITFSILSGLLEYTFMPLNIILFRKKWPMGVIKRGYEHPFHPLPAITLLALCAITFFAVFLGYGTQLVAMIGFYIVVSLWFHFRRYRFVDRGAQFTMPWPRPQGY</sequence>
<dbReference type="PIRSF" id="PIRSF006060">
    <property type="entry name" value="AA_transporter"/>
    <property type="match status" value="1"/>
</dbReference>
<dbReference type="InterPro" id="IPR050367">
    <property type="entry name" value="APC_superfamily"/>
</dbReference>
<feature type="transmembrane region" description="Helical" evidence="6">
    <location>
        <begin position="300"/>
        <end position="321"/>
    </location>
</feature>
<dbReference type="Pfam" id="PF13520">
    <property type="entry name" value="AA_permease_2"/>
    <property type="match status" value="1"/>
</dbReference>
<organism evidence="7 8">
    <name type="scientific">Gellertiella hungarica</name>
    <dbReference type="NCBI Taxonomy" id="1572859"/>
    <lineage>
        <taxon>Bacteria</taxon>
        <taxon>Pseudomonadati</taxon>
        <taxon>Pseudomonadota</taxon>
        <taxon>Alphaproteobacteria</taxon>
        <taxon>Hyphomicrobiales</taxon>
        <taxon>Rhizobiaceae</taxon>
        <taxon>Gellertiella</taxon>
    </lineage>
</organism>
<feature type="transmembrane region" description="Helical" evidence="6">
    <location>
        <begin position="440"/>
        <end position="456"/>
    </location>
</feature>
<feature type="transmembrane region" description="Helical" evidence="6">
    <location>
        <begin position="377"/>
        <end position="396"/>
    </location>
</feature>
<feature type="transmembrane region" description="Helical" evidence="6">
    <location>
        <begin position="30"/>
        <end position="48"/>
    </location>
</feature>
<feature type="transmembrane region" description="Helical" evidence="6">
    <location>
        <begin position="148"/>
        <end position="165"/>
    </location>
</feature>
<dbReference type="Gene3D" id="1.20.1740.10">
    <property type="entry name" value="Amino acid/polyamine transporter I"/>
    <property type="match status" value="1"/>
</dbReference>
<dbReference type="PANTHER" id="PTHR42770:SF7">
    <property type="entry name" value="MEMBRANE PROTEIN"/>
    <property type="match status" value="1"/>
</dbReference>
<evidence type="ECO:0000256" key="6">
    <source>
        <dbReference type="SAM" id="Phobius"/>
    </source>
</evidence>
<evidence type="ECO:0000313" key="7">
    <source>
        <dbReference type="EMBL" id="MBB4065434.1"/>
    </source>
</evidence>
<keyword evidence="4 6" id="KW-1133">Transmembrane helix</keyword>
<protein>
    <submittedName>
        <fullName evidence="7">Ethanolamine permease</fullName>
    </submittedName>
</protein>
<comment type="subcellular location">
    <subcellularLocation>
        <location evidence="1">Cell membrane</location>
        <topology evidence="1">Multi-pass membrane protein</topology>
    </subcellularLocation>
</comment>
<feature type="transmembrane region" description="Helical" evidence="6">
    <location>
        <begin position="416"/>
        <end position="434"/>
    </location>
</feature>